<dbReference type="PANTHER" id="PTHR47961">
    <property type="entry name" value="DNA POLYMERASE THETA, PUTATIVE (AFU_ORTHOLOGUE AFUA_1G05260)-RELATED"/>
    <property type="match status" value="1"/>
</dbReference>
<reference evidence="7" key="2">
    <citation type="submission" date="2021-04" db="EMBL/GenBank/DDBJ databases">
        <authorList>
            <person name="Gilroy R."/>
        </authorList>
    </citation>
    <scope>NUCLEOTIDE SEQUENCE</scope>
    <source>
        <strain evidence="7">CHK185-5351</strain>
    </source>
</reference>
<dbReference type="InterPro" id="IPR001650">
    <property type="entry name" value="Helicase_C-like"/>
</dbReference>
<dbReference type="InterPro" id="IPR014001">
    <property type="entry name" value="Helicase_ATP-bd"/>
</dbReference>
<dbReference type="Gene3D" id="3.40.50.300">
    <property type="entry name" value="P-loop containing nucleotide triphosphate hydrolases"/>
    <property type="match status" value="2"/>
</dbReference>
<sequence>MMSENYDKMLRLANQLGYPSFTDLQETAFRSEDVYDSGRDLFIIGETSSGKTLIPMLMYYAAYQEALEKQQRTPQMLFGVPYRALAAQKKLEIERLFQGEDLDIAQSTGEYRQNDDEIQRGEVDIAVIITEKVYRYASRDSAFLSRYDFLVIDEAGLLNDNSRGIRIDFILAWAHSRRLRSGKPRILMLGTPFYNWEAYISKYGFTEIKADGRPVELSKNTILYYKGWGIHGTEGADPCVTRCRLLSQTRYEKLLSDYEKPTIGCEFYPVENTLCDVIDLKQKNSGEVFCPYLSDTCRSPVVILPPNCKSISMYVLSEVCRYHLKENRQILIFWNNREEVRRLCRDLYLMLREELPCPADGETCRQRILDACDINEDDVYGVLEDSTLKEDERYIYYQALEAGIGFHSASVPNELRTYIERNLLEDTKLKIVCSTETLAFGVNSNVDVVIIADLTKQTGQEMRYLTQNEYQNYIGRAGRYSRSRQKSNSKGYVYTLVKKDQKTVWNELLRSADTPPRLYSLFFQAANTAGPMFILNLFTDESSKLSREEIQEMIQTLPRPDGYEEEGLTEIVRNALNFLVDKKLLQYSRQRLMGRSRKETEKRYCLTMYGSQMKGYILDSSDYDLIYRAIEEQTDKGIWQEIDILTLLYRLLSSRHATEYLGGMYTSARAEVDLQTTYENLKARYAKGDVPRWLENMNLKNEKQVKLLHILVGLMSWMDSDNPRMIFRNCKIHYSLLSKLAEQLAYLLEIGQLMLRHLLTEQWMERREQFRKFESFGIPVDELGLEEEICKKEAWLQKIHCSLYYGIHAGVWEKFLSFLEGSQDEGAAALADRLSPARINPETARSLRKAAVRYRFFERPSRAQDEDIEVRNNYRDQKRQYQKDVRNMGRYYDAFFAASFGENYTLEE</sequence>
<dbReference type="GO" id="GO:0016787">
    <property type="term" value="F:hydrolase activity"/>
    <property type="evidence" value="ECO:0007669"/>
    <property type="project" value="UniProtKB-KW"/>
</dbReference>
<protein>
    <submittedName>
        <fullName evidence="7">DEAD/DEAH box helicase</fullName>
    </submittedName>
</protein>
<keyword evidence="2" id="KW-0378">Hydrolase</keyword>
<organism evidence="7 8">
    <name type="scientific">Candidatus Fusicatenibacter intestinigallinarum</name>
    <dbReference type="NCBI Taxonomy" id="2838598"/>
    <lineage>
        <taxon>Bacteria</taxon>
        <taxon>Bacillati</taxon>
        <taxon>Bacillota</taxon>
        <taxon>Clostridia</taxon>
        <taxon>Lachnospirales</taxon>
        <taxon>Lachnospiraceae</taxon>
        <taxon>Fusicatenibacter</taxon>
    </lineage>
</organism>
<dbReference type="Pfam" id="PF00270">
    <property type="entry name" value="DEAD"/>
    <property type="match status" value="1"/>
</dbReference>
<dbReference type="InterPro" id="IPR011545">
    <property type="entry name" value="DEAD/DEAH_box_helicase_dom"/>
</dbReference>
<dbReference type="SMART" id="SM00490">
    <property type="entry name" value="HELICc"/>
    <property type="match status" value="1"/>
</dbReference>
<dbReference type="AlphaFoldDB" id="A0A9D2N933"/>
<keyword evidence="4" id="KW-0067">ATP-binding</keyword>
<dbReference type="PROSITE" id="PS51192">
    <property type="entry name" value="HELICASE_ATP_BIND_1"/>
    <property type="match status" value="1"/>
</dbReference>
<dbReference type="GO" id="GO:0005524">
    <property type="term" value="F:ATP binding"/>
    <property type="evidence" value="ECO:0007669"/>
    <property type="project" value="UniProtKB-KW"/>
</dbReference>
<dbReference type="PANTHER" id="PTHR47961:SF6">
    <property type="entry name" value="DNA-DIRECTED DNA POLYMERASE"/>
    <property type="match status" value="1"/>
</dbReference>
<name>A0A9D2N933_9FIRM</name>
<feature type="domain" description="Helicase C-terminal" evidence="6">
    <location>
        <begin position="318"/>
        <end position="541"/>
    </location>
</feature>
<proteinExistence type="predicted"/>
<evidence type="ECO:0000313" key="7">
    <source>
        <dbReference type="EMBL" id="HJC14765.1"/>
    </source>
</evidence>
<keyword evidence="1" id="KW-0547">Nucleotide-binding</keyword>
<evidence type="ECO:0000259" key="5">
    <source>
        <dbReference type="PROSITE" id="PS51192"/>
    </source>
</evidence>
<dbReference type="SUPFAM" id="SSF52540">
    <property type="entry name" value="P-loop containing nucleoside triphosphate hydrolases"/>
    <property type="match status" value="1"/>
</dbReference>
<dbReference type="InterPro" id="IPR027417">
    <property type="entry name" value="P-loop_NTPase"/>
</dbReference>
<feature type="domain" description="Helicase ATP-binding" evidence="5">
    <location>
        <begin position="32"/>
        <end position="210"/>
    </location>
</feature>
<dbReference type="SMART" id="SM00487">
    <property type="entry name" value="DEXDc"/>
    <property type="match status" value="1"/>
</dbReference>
<evidence type="ECO:0000256" key="2">
    <source>
        <dbReference type="ARBA" id="ARBA00022801"/>
    </source>
</evidence>
<reference evidence="7" key="1">
    <citation type="journal article" date="2021" name="PeerJ">
        <title>Extensive microbial diversity within the chicken gut microbiome revealed by metagenomics and culture.</title>
        <authorList>
            <person name="Gilroy R."/>
            <person name="Ravi A."/>
            <person name="Getino M."/>
            <person name="Pursley I."/>
            <person name="Horton D.L."/>
            <person name="Alikhan N.F."/>
            <person name="Baker D."/>
            <person name="Gharbi K."/>
            <person name="Hall N."/>
            <person name="Watson M."/>
            <person name="Adriaenssens E.M."/>
            <person name="Foster-Nyarko E."/>
            <person name="Jarju S."/>
            <person name="Secka A."/>
            <person name="Antonio M."/>
            <person name="Oren A."/>
            <person name="Chaudhuri R.R."/>
            <person name="La Ragione R."/>
            <person name="Hildebrand F."/>
            <person name="Pallen M.J."/>
        </authorList>
    </citation>
    <scope>NUCLEOTIDE SEQUENCE</scope>
    <source>
        <strain evidence="7">CHK185-5351</strain>
    </source>
</reference>
<evidence type="ECO:0000313" key="8">
    <source>
        <dbReference type="Proteomes" id="UP000823849"/>
    </source>
</evidence>
<evidence type="ECO:0000259" key="6">
    <source>
        <dbReference type="PROSITE" id="PS51194"/>
    </source>
</evidence>
<dbReference type="GO" id="GO:0004386">
    <property type="term" value="F:helicase activity"/>
    <property type="evidence" value="ECO:0007669"/>
    <property type="project" value="UniProtKB-KW"/>
</dbReference>
<evidence type="ECO:0000256" key="3">
    <source>
        <dbReference type="ARBA" id="ARBA00022806"/>
    </source>
</evidence>
<accession>A0A9D2N933</accession>
<dbReference type="GO" id="GO:0003676">
    <property type="term" value="F:nucleic acid binding"/>
    <property type="evidence" value="ECO:0007669"/>
    <property type="project" value="InterPro"/>
</dbReference>
<evidence type="ECO:0000256" key="1">
    <source>
        <dbReference type="ARBA" id="ARBA00022741"/>
    </source>
</evidence>
<dbReference type="InterPro" id="IPR050474">
    <property type="entry name" value="Hel308_SKI2-like"/>
</dbReference>
<dbReference type="EMBL" id="DWWU01000012">
    <property type="protein sequence ID" value="HJC14765.1"/>
    <property type="molecule type" value="Genomic_DNA"/>
</dbReference>
<dbReference type="Proteomes" id="UP000823849">
    <property type="component" value="Unassembled WGS sequence"/>
</dbReference>
<gene>
    <name evidence="7" type="ORF">H9705_02895</name>
</gene>
<dbReference type="PROSITE" id="PS51194">
    <property type="entry name" value="HELICASE_CTER"/>
    <property type="match status" value="1"/>
</dbReference>
<comment type="caution">
    <text evidence="7">The sequence shown here is derived from an EMBL/GenBank/DDBJ whole genome shotgun (WGS) entry which is preliminary data.</text>
</comment>
<keyword evidence="3 7" id="KW-0347">Helicase</keyword>
<evidence type="ECO:0000256" key="4">
    <source>
        <dbReference type="ARBA" id="ARBA00022840"/>
    </source>
</evidence>